<dbReference type="GO" id="GO:0003974">
    <property type="term" value="F:UDP-N-acetylglucosamine 4-epimerase activity"/>
    <property type="evidence" value="ECO:0007669"/>
    <property type="project" value="UniProtKB-EC"/>
</dbReference>
<dbReference type="AlphaFoldDB" id="A0A644TT69"/>
<protein>
    <submittedName>
        <fullName evidence="3">UDP-N-acetylglucosamine 4-epimerase</fullName>
        <ecNumber evidence="3">5.1.3.7</ecNumber>
    </submittedName>
</protein>
<gene>
    <name evidence="3" type="primary">wbgU_5</name>
    <name evidence="3" type="ORF">SDC9_14614</name>
</gene>
<evidence type="ECO:0000259" key="2">
    <source>
        <dbReference type="Pfam" id="PF01370"/>
    </source>
</evidence>
<dbReference type="Pfam" id="PF01370">
    <property type="entry name" value="Epimerase"/>
    <property type="match status" value="1"/>
</dbReference>
<name>A0A644TT69_9ZZZZ</name>
<dbReference type="EMBL" id="VSSQ01000044">
    <property type="protein sequence ID" value="MPL68881.1"/>
    <property type="molecule type" value="Genomic_DNA"/>
</dbReference>
<reference evidence="3" key="1">
    <citation type="submission" date="2019-08" db="EMBL/GenBank/DDBJ databases">
        <authorList>
            <person name="Kucharzyk K."/>
            <person name="Murdoch R.W."/>
            <person name="Higgins S."/>
            <person name="Loffler F."/>
        </authorList>
    </citation>
    <scope>NUCLEOTIDE SEQUENCE</scope>
</reference>
<dbReference type="EC" id="5.1.3.7" evidence="3"/>
<dbReference type="PANTHER" id="PTHR43000">
    <property type="entry name" value="DTDP-D-GLUCOSE 4,6-DEHYDRATASE-RELATED"/>
    <property type="match status" value="1"/>
</dbReference>
<evidence type="ECO:0000313" key="3">
    <source>
        <dbReference type="EMBL" id="MPL68881.1"/>
    </source>
</evidence>
<proteinExistence type="inferred from homology"/>
<dbReference type="Gene3D" id="3.40.50.720">
    <property type="entry name" value="NAD(P)-binding Rossmann-like Domain"/>
    <property type="match status" value="1"/>
</dbReference>
<dbReference type="CDD" id="cd08946">
    <property type="entry name" value="SDR_e"/>
    <property type="match status" value="1"/>
</dbReference>
<evidence type="ECO:0000256" key="1">
    <source>
        <dbReference type="ARBA" id="ARBA00007637"/>
    </source>
</evidence>
<comment type="similarity">
    <text evidence="1">Belongs to the NAD(P)-dependent epimerase/dehydratase family.</text>
</comment>
<organism evidence="3">
    <name type="scientific">bioreactor metagenome</name>
    <dbReference type="NCBI Taxonomy" id="1076179"/>
    <lineage>
        <taxon>unclassified sequences</taxon>
        <taxon>metagenomes</taxon>
        <taxon>ecological metagenomes</taxon>
    </lineage>
</organism>
<keyword evidence="3" id="KW-0413">Isomerase</keyword>
<feature type="domain" description="NAD-dependent epimerase/dehydratase" evidence="2">
    <location>
        <begin position="3"/>
        <end position="231"/>
    </location>
</feature>
<dbReference type="Gene3D" id="3.90.25.10">
    <property type="entry name" value="UDP-galactose 4-epimerase, domain 1"/>
    <property type="match status" value="1"/>
</dbReference>
<dbReference type="InterPro" id="IPR036291">
    <property type="entry name" value="NAD(P)-bd_dom_sf"/>
</dbReference>
<sequence>MYVLITGAHGFIGRYVAKQYKDMGYTVIGMGHGIWDQKEYTSWGIDFWYECDITMENLVVYAKDIEIIVHCAGSGSVGFSMENPMIDFERTVWTTHFVLEYIRRFSKDTKLIYPSSAAVYGLADQLPIKENSSLNPISPYGVHKKIVEELCQMYAKQYGLSVIVMRLFSVYGDGLKKQLLWDACRKIEKSNNVFWGTGTESRDWIHVKEVARLMYMARGKANDKCPIVNIACGQNVMIADVLNYLFSSFQTSLKPKFGGQVNLGNPEHYLADIQQIMFWGWQNNILLEDGIKEYVSWYKKDGKN</sequence>
<comment type="caution">
    <text evidence="3">The sequence shown here is derived from an EMBL/GenBank/DDBJ whole genome shotgun (WGS) entry which is preliminary data.</text>
</comment>
<dbReference type="SUPFAM" id="SSF51735">
    <property type="entry name" value="NAD(P)-binding Rossmann-fold domains"/>
    <property type="match status" value="1"/>
</dbReference>
<dbReference type="InterPro" id="IPR001509">
    <property type="entry name" value="Epimerase_deHydtase"/>
</dbReference>
<accession>A0A644TT69</accession>